<dbReference type="PANTHER" id="PTHR43844:SF2">
    <property type="entry name" value="SYNTHASE, VITAMIN-B12 INDEPENDENT, PUTATIVE (AFU_ORTHOLOGUE AFUA_3G12060)-RELATED"/>
    <property type="match status" value="1"/>
</dbReference>
<dbReference type="PANTHER" id="PTHR43844">
    <property type="entry name" value="METHIONINE SYNTHASE"/>
    <property type="match status" value="1"/>
</dbReference>
<dbReference type="RefSeq" id="WP_006700800.1">
    <property type="nucleotide sequence ID" value="NZ_JH932300.1"/>
</dbReference>
<evidence type="ECO:0000313" key="2">
    <source>
        <dbReference type="EMBL" id="EKB59051.1"/>
    </source>
</evidence>
<dbReference type="PATRIC" id="fig|883112.3.peg.130"/>
<accession>K1LVR8</accession>
<proteinExistence type="predicted"/>
<dbReference type="AlphaFoldDB" id="K1LVR8"/>
<dbReference type="InterPro" id="IPR038071">
    <property type="entry name" value="UROD/MetE-like_sf"/>
</dbReference>
<dbReference type="Proteomes" id="UP000005147">
    <property type="component" value="Unassembled WGS sequence"/>
</dbReference>
<comment type="caution">
    <text evidence="2">The sequence shown here is derived from an EMBL/GenBank/DDBJ whole genome shotgun (WGS) entry which is preliminary data.</text>
</comment>
<dbReference type="Pfam" id="PF01717">
    <property type="entry name" value="Meth_synt_2"/>
    <property type="match status" value="1"/>
</dbReference>
<dbReference type="GO" id="GO:0008270">
    <property type="term" value="F:zinc ion binding"/>
    <property type="evidence" value="ECO:0007669"/>
    <property type="project" value="InterPro"/>
</dbReference>
<dbReference type="eggNOG" id="COG0620">
    <property type="taxonomic scope" value="Bacteria"/>
</dbReference>
<dbReference type="GO" id="GO:0003871">
    <property type="term" value="F:5-methyltetrahydropteroyltriglutamate-homocysteine S-methyltransferase activity"/>
    <property type="evidence" value="ECO:0007669"/>
    <property type="project" value="InterPro"/>
</dbReference>
<dbReference type="STRING" id="883112.HMPREF9707_00129"/>
<dbReference type="Gene3D" id="3.20.20.210">
    <property type="match status" value="1"/>
</dbReference>
<dbReference type="EMBL" id="AGZE01000001">
    <property type="protein sequence ID" value="EKB59051.1"/>
    <property type="molecule type" value="Genomic_DNA"/>
</dbReference>
<evidence type="ECO:0000259" key="1">
    <source>
        <dbReference type="Pfam" id="PF01717"/>
    </source>
</evidence>
<gene>
    <name evidence="2" type="ORF">HMPREF9707_00129</name>
</gene>
<reference evidence="2 3" key="1">
    <citation type="submission" date="2012-07" db="EMBL/GenBank/DDBJ databases">
        <title>The Genome Sequence of Facklamia ignava CCUG 37419.</title>
        <authorList>
            <consortium name="The Broad Institute Genome Sequencing Platform"/>
            <person name="Earl A."/>
            <person name="Ward D."/>
            <person name="Feldgarden M."/>
            <person name="Gevers D."/>
            <person name="Huys G."/>
            <person name="Walker B."/>
            <person name="Young S.K."/>
            <person name="Zeng Q."/>
            <person name="Gargeya S."/>
            <person name="Fitzgerald M."/>
            <person name="Haas B."/>
            <person name="Abouelleil A."/>
            <person name="Alvarado L."/>
            <person name="Arachchi H.M."/>
            <person name="Berlin A.M."/>
            <person name="Chapman S.B."/>
            <person name="Goldberg J."/>
            <person name="Griggs A."/>
            <person name="Gujja S."/>
            <person name="Hansen M."/>
            <person name="Howarth C."/>
            <person name="Imamovic A."/>
            <person name="Larimer J."/>
            <person name="McCowen C."/>
            <person name="Montmayeur A."/>
            <person name="Murphy C."/>
            <person name="Neiman D."/>
            <person name="Pearson M."/>
            <person name="Priest M."/>
            <person name="Roberts A."/>
            <person name="Saif S."/>
            <person name="Shea T."/>
            <person name="Sisk P."/>
            <person name="Sykes S."/>
            <person name="Wortman J."/>
            <person name="Nusbaum C."/>
            <person name="Birren B."/>
        </authorList>
    </citation>
    <scope>NUCLEOTIDE SEQUENCE [LARGE SCALE GENOMIC DNA]</scope>
    <source>
        <strain evidence="2 3">CCUG 37419</strain>
    </source>
</reference>
<organism evidence="2 3">
    <name type="scientific">Falseniella ignava CCUG 37419</name>
    <dbReference type="NCBI Taxonomy" id="883112"/>
    <lineage>
        <taxon>Bacteria</taxon>
        <taxon>Bacillati</taxon>
        <taxon>Bacillota</taxon>
        <taxon>Bacilli</taxon>
        <taxon>Lactobacillales</taxon>
        <taxon>Aerococcaceae</taxon>
        <taxon>Falseniella</taxon>
    </lineage>
</organism>
<dbReference type="InterPro" id="IPR002629">
    <property type="entry name" value="Met_Synth_C/arc"/>
</dbReference>
<name>K1LVR8_9LACT</name>
<feature type="domain" description="Cobalamin-independent methionine synthase MetE C-terminal/archaeal" evidence="1">
    <location>
        <begin position="7"/>
        <end position="360"/>
    </location>
</feature>
<dbReference type="SUPFAM" id="SSF51726">
    <property type="entry name" value="UROD/MetE-like"/>
    <property type="match status" value="1"/>
</dbReference>
<dbReference type="HOGENOM" id="CLU_040013_0_0_9"/>
<dbReference type="GO" id="GO:0009086">
    <property type="term" value="P:methionine biosynthetic process"/>
    <property type="evidence" value="ECO:0007669"/>
    <property type="project" value="InterPro"/>
</dbReference>
<dbReference type="CDD" id="cd03311">
    <property type="entry name" value="CIMS_C_terminal_like"/>
    <property type="match status" value="1"/>
</dbReference>
<sequence length="388" mass="43544">MFEVSLMGSMPRGQELLKARRDLAKERITQAEYDQMIHTATEAVVRLQEAYAVDYITSGELSRDNYVSFIAEALGGVKMMSMSDLLPYIEDKKAYEEMLSILDVPANSIKNAICVGPVKRRQPLVGGELDLLHELTDRPKKITLPGPYLVTRSMWLKGLSDQYYDSKEALAVDVIQAFKEEIAAIQVRGVEIIQFDEPVLTEVVFSPGNTRTFMCASLSEKKDPTEELEFATGLLQAVFQTVDRAKSKVGLHVCRGNWSKDETILLTGPYTPLLDLFEAVAADIYFLEYSTDRAGSLGSLFEGHQLFERASLGLGVMNPRQDETESAEAIIERAEELLNYLPAERILLNPDCGFATFAKKPVNSYPYIEEKLAVLQKVKEELRARYES</sequence>
<protein>
    <recommendedName>
        <fullName evidence="1">Cobalamin-independent methionine synthase MetE C-terminal/archaeal domain-containing protein</fullName>
    </recommendedName>
</protein>
<evidence type="ECO:0000313" key="3">
    <source>
        <dbReference type="Proteomes" id="UP000005147"/>
    </source>
</evidence>
<keyword evidence="3" id="KW-1185">Reference proteome</keyword>